<proteinExistence type="predicted"/>
<name>A0A9P1CD90_9DINO</name>
<dbReference type="EMBL" id="CAMXCT010001387">
    <property type="protein sequence ID" value="CAI3989594.1"/>
    <property type="molecule type" value="Genomic_DNA"/>
</dbReference>
<keyword evidence="3" id="KW-1185">Reference proteome</keyword>
<evidence type="ECO:0000313" key="1">
    <source>
        <dbReference type="EMBL" id="CAI3989594.1"/>
    </source>
</evidence>
<gene>
    <name evidence="1" type="ORF">C1SCF055_LOCUS16658</name>
</gene>
<evidence type="ECO:0000313" key="3">
    <source>
        <dbReference type="Proteomes" id="UP001152797"/>
    </source>
</evidence>
<dbReference type="EMBL" id="CAMXCT030001387">
    <property type="protein sequence ID" value="CAL4776906.1"/>
    <property type="molecule type" value="Genomic_DNA"/>
</dbReference>
<protein>
    <submittedName>
        <fullName evidence="1">Uncharacterized protein</fullName>
    </submittedName>
</protein>
<organism evidence="1">
    <name type="scientific">Cladocopium goreaui</name>
    <dbReference type="NCBI Taxonomy" id="2562237"/>
    <lineage>
        <taxon>Eukaryota</taxon>
        <taxon>Sar</taxon>
        <taxon>Alveolata</taxon>
        <taxon>Dinophyceae</taxon>
        <taxon>Suessiales</taxon>
        <taxon>Symbiodiniaceae</taxon>
        <taxon>Cladocopium</taxon>
    </lineage>
</organism>
<dbReference type="EMBL" id="CAMXCT020001387">
    <property type="protein sequence ID" value="CAL1142969.1"/>
    <property type="molecule type" value="Genomic_DNA"/>
</dbReference>
<reference evidence="1" key="1">
    <citation type="submission" date="2022-10" db="EMBL/GenBank/DDBJ databases">
        <authorList>
            <person name="Chen Y."/>
            <person name="Dougan E. K."/>
            <person name="Chan C."/>
            <person name="Rhodes N."/>
            <person name="Thang M."/>
        </authorList>
    </citation>
    <scope>NUCLEOTIDE SEQUENCE</scope>
</reference>
<dbReference type="AlphaFoldDB" id="A0A9P1CD90"/>
<comment type="caution">
    <text evidence="1">The sequence shown here is derived from an EMBL/GenBank/DDBJ whole genome shotgun (WGS) entry which is preliminary data.</text>
</comment>
<reference evidence="2 3" key="2">
    <citation type="submission" date="2024-05" db="EMBL/GenBank/DDBJ databases">
        <authorList>
            <person name="Chen Y."/>
            <person name="Shah S."/>
            <person name="Dougan E. K."/>
            <person name="Thang M."/>
            <person name="Chan C."/>
        </authorList>
    </citation>
    <scope>NUCLEOTIDE SEQUENCE [LARGE SCALE GENOMIC DNA]</scope>
</reference>
<sequence>MALRSSAKIGSFDVSSFPVAAMILRHRWSFFLLLLPGDATVISEVKSTGEVLLRAEKSMVEQPISACTGQLAGNCENFLADETACISSYAYCGTKVCIQCAYINGECKPANQGSTCYKP</sequence>
<evidence type="ECO:0000313" key="2">
    <source>
        <dbReference type="EMBL" id="CAL4776906.1"/>
    </source>
</evidence>
<accession>A0A9P1CD90</accession>
<dbReference type="Proteomes" id="UP001152797">
    <property type="component" value="Unassembled WGS sequence"/>
</dbReference>